<evidence type="ECO:0000256" key="5">
    <source>
        <dbReference type="SAM" id="MobiDB-lite"/>
    </source>
</evidence>
<evidence type="ECO:0000256" key="1">
    <source>
        <dbReference type="ARBA" id="ARBA00004123"/>
    </source>
</evidence>
<dbReference type="EMBL" id="CAWUHD010000011">
    <property type="protein sequence ID" value="CAK7213519.1"/>
    <property type="molecule type" value="Genomic_DNA"/>
</dbReference>
<dbReference type="PANTHER" id="PTHR10997">
    <property type="entry name" value="IMPORTIN-7, 8, 11"/>
    <property type="match status" value="1"/>
</dbReference>
<dbReference type="Gene3D" id="1.25.10.10">
    <property type="entry name" value="Leucine-rich Repeat Variant"/>
    <property type="match status" value="1"/>
</dbReference>
<dbReference type="Proteomes" id="UP001642482">
    <property type="component" value="Unassembled WGS sequence"/>
</dbReference>
<dbReference type="InterPro" id="IPR011989">
    <property type="entry name" value="ARM-like"/>
</dbReference>
<keyword evidence="2" id="KW-0813">Transport</keyword>
<feature type="compositionally biased region" description="Basic and acidic residues" evidence="5">
    <location>
        <begin position="12"/>
        <end position="26"/>
    </location>
</feature>
<dbReference type="PANTHER" id="PTHR10997:SF9">
    <property type="entry name" value="IMPORTIN-9"/>
    <property type="match status" value="1"/>
</dbReference>
<dbReference type="SUPFAM" id="SSF48371">
    <property type="entry name" value="ARM repeat"/>
    <property type="match status" value="1"/>
</dbReference>
<dbReference type="Pfam" id="PF25018">
    <property type="entry name" value="HEAT_IPO9_c"/>
    <property type="match status" value="1"/>
</dbReference>
<evidence type="ECO:0000256" key="4">
    <source>
        <dbReference type="ARBA" id="ARBA00023242"/>
    </source>
</evidence>
<feature type="domain" description="Importin N-terminal" evidence="6">
    <location>
        <begin position="22"/>
        <end position="108"/>
    </location>
</feature>
<dbReference type="InterPro" id="IPR016024">
    <property type="entry name" value="ARM-type_fold"/>
</dbReference>
<organism evidence="7 8">
    <name type="scientific">Sporothrix eucalyptigena</name>
    <dbReference type="NCBI Taxonomy" id="1812306"/>
    <lineage>
        <taxon>Eukaryota</taxon>
        <taxon>Fungi</taxon>
        <taxon>Dikarya</taxon>
        <taxon>Ascomycota</taxon>
        <taxon>Pezizomycotina</taxon>
        <taxon>Sordariomycetes</taxon>
        <taxon>Sordariomycetidae</taxon>
        <taxon>Ophiostomatales</taxon>
        <taxon>Ophiostomataceae</taxon>
        <taxon>Sporothrix</taxon>
    </lineage>
</organism>
<proteinExistence type="predicted"/>
<evidence type="ECO:0000313" key="8">
    <source>
        <dbReference type="Proteomes" id="UP001642482"/>
    </source>
</evidence>
<evidence type="ECO:0000259" key="6">
    <source>
        <dbReference type="PROSITE" id="PS50166"/>
    </source>
</evidence>
<protein>
    <recommendedName>
        <fullName evidence="6">Importin N-terminal domain-containing protein</fullName>
    </recommendedName>
</protein>
<feature type="region of interest" description="Disordered" evidence="5">
    <location>
        <begin position="970"/>
        <end position="1001"/>
    </location>
</feature>
<feature type="region of interest" description="Disordered" evidence="5">
    <location>
        <begin position="1"/>
        <end position="28"/>
    </location>
</feature>
<dbReference type="InterPro" id="IPR056840">
    <property type="entry name" value="HEAT_IPO9_central"/>
</dbReference>
<dbReference type="PROSITE" id="PS50166">
    <property type="entry name" value="IMPORTIN_B_NT"/>
    <property type="match status" value="1"/>
</dbReference>
<keyword evidence="3" id="KW-0653">Protein transport</keyword>
<reference evidence="7 8" key="1">
    <citation type="submission" date="2024-01" db="EMBL/GenBank/DDBJ databases">
        <authorList>
            <person name="Allen C."/>
            <person name="Tagirdzhanova G."/>
        </authorList>
    </citation>
    <scope>NUCLEOTIDE SEQUENCE [LARGE SCALE GENOMIC DNA]</scope>
</reference>
<feature type="compositionally biased region" description="Acidic residues" evidence="5">
    <location>
        <begin position="985"/>
        <end position="1001"/>
    </location>
</feature>
<keyword evidence="4" id="KW-0539">Nucleus</keyword>
<gene>
    <name evidence="7" type="ORF">SEUCBS140593_001882</name>
</gene>
<comment type="subcellular location">
    <subcellularLocation>
        <location evidence="1">Nucleus</location>
    </subcellularLocation>
</comment>
<dbReference type="Pfam" id="PF03810">
    <property type="entry name" value="IBN_N"/>
    <property type="match status" value="1"/>
</dbReference>
<name>A0ABP0B1W1_9PEZI</name>
<feature type="compositionally biased region" description="Acidic residues" evidence="5">
    <location>
        <begin position="73"/>
        <end position="82"/>
    </location>
</feature>
<evidence type="ECO:0000313" key="7">
    <source>
        <dbReference type="EMBL" id="CAK7213519.1"/>
    </source>
</evidence>
<accession>A0ABP0B1W1</accession>
<keyword evidence="8" id="KW-1185">Reference proteome</keyword>
<sequence>MDELVRLLSDTQRAEEEPRKRAELDLKSAQTNPAYPGLLTAIAATSTYPTQIRQSALTVLRQFVQRNWTPEGAGDDDDDESDDGRPRIPIAEDVKLLLRNQLLELATRDENDRMVKSSVSFVVGKIAAVDYPDRWPELLDTLLTVIRTGTDVQLHGALRVLGDLVDDGLSETQFFAAARGIVESLYHVAVAGDRKPLLRALAVSVFRSSFDLMDMVKDEHLKEVKAFAQEALQGWLPFFHDVMKLPLPADQPATTSDGQQSESWNGLVALKLQCVKTLLKIKTVFSSLLLPQSPIFFQETWQELALLKGAYAQLYVEQDSQSRLEDADGLPYTLDFLVLEELDFLNQCIRAPPVQKQLGDELAAHVAAPHDTPWMAELMALLIDYASITREEEELWDIDVSLYLSEETSVTANYTARTACGDLLIKLGEWLGQRALEGLFARTRPLFAPGSDNSQWRAKEAALYLFTMLSGDMLDCGKNIPGEICDAYLQLVDVSVAADEQPLLQARGYLAAGLVSETHPAAVRYLDSSILAITKAESELVQVACIKALDGFLKAPTPEPGSGLVAPVERQVAVLQAINDFLGARDLADLEDADDLLATLCETLRRAIGLNPSIIVTNNDVPSIDLLFAIARCGARNFHVTLIVNESFEEIVRMLSDPTSYVALCAKVIPTLNGFFSFSDLTQDEPLITMATELIAVLTQNGTEPLPAGFVAQVAPKLKKLLMESDEGEVLRPGAEALKYMLSHDHHQMFEWHDDQGNNGLVVCLQIIDRLLGPAVEDNSASEVGGLAAELVEKAGHQRLGDGMLQRLLQAVAIRLSSAQTAPFIQSLILVFARLCLTAAGEVVAFLSQITVGQENGLAVVLSKWLENSMNFAGYDEIRQNVIALSKLYDLNDPLINQTQVKGDLIVPTSDRIMTRSRAKQNPDQYTIIPAPLKILKLLIEELTSAQGKSGAASLEVGGSAAAAAAAEAVGKDADKADGSGEKADGDDEDDDDSGWEDENDDLLDLSLGATKNDLFSYLEGGAGTRLRDDETQAYLTEFFLRAARENTGGFKGWYDQLTPAEQQKLNELA</sequence>
<feature type="compositionally biased region" description="Basic and acidic residues" evidence="5">
    <location>
        <begin position="970"/>
        <end position="984"/>
    </location>
</feature>
<dbReference type="SMART" id="SM00913">
    <property type="entry name" value="IBN_N"/>
    <property type="match status" value="1"/>
</dbReference>
<evidence type="ECO:0000256" key="2">
    <source>
        <dbReference type="ARBA" id="ARBA00022448"/>
    </source>
</evidence>
<comment type="caution">
    <text evidence="7">The sequence shown here is derived from an EMBL/GenBank/DDBJ whole genome shotgun (WGS) entry which is preliminary data.</text>
</comment>
<feature type="region of interest" description="Disordered" evidence="5">
    <location>
        <begin position="68"/>
        <end position="87"/>
    </location>
</feature>
<evidence type="ECO:0000256" key="3">
    <source>
        <dbReference type="ARBA" id="ARBA00022927"/>
    </source>
</evidence>
<dbReference type="InterPro" id="IPR001494">
    <property type="entry name" value="Importin-beta_N"/>
</dbReference>